<protein>
    <submittedName>
        <fullName evidence="1">Uncharacterized protein</fullName>
    </submittedName>
</protein>
<dbReference type="EMBL" id="QMIE01000013">
    <property type="protein sequence ID" value="TVM16017.1"/>
    <property type="molecule type" value="Genomic_DNA"/>
</dbReference>
<accession>A0A7M3MCH8</accession>
<name>A0A7M3MCH8_9BACT</name>
<dbReference type="Proteomes" id="UP000448292">
    <property type="component" value="Unassembled WGS sequence"/>
</dbReference>
<dbReference type="OrthoDB" id="5432576at2"/>
<keyword evidence="2" id="KW-1185">Reference proteome</keyword>
<comment type="caution">
    <text evidence="1">The sequence shown here is derived from an EMBL/GenBank/DDBJ whole genome shotgun (WGS) entry which is preliminary data.</text>
</comment>
<evidence type="ECO:0000313" key="2">
    <source>
        <dbReference type="Proteomes" id="UP000448292"/>
    </source>
</evidence>
<reference evidence="1 2" key="1">
    <citation type="submission" date="2018-06" db="EMBL/GenBank/DDBJ databases">
        <title>Complete genome of Desulfovibrio indonesiensis P37SLT.</title>
        <authorList>
            <person name="Crispim J.S."/>
            <person name="Vidigal P.M.P."/>
            <person name="Silva L.C.F."/>
            <person name="Laguardia C.N."/>
            <person name="Araujo L.C."/>
            <person name="Dias R.S."/>
            <person name="Sousa M.P."/>
            <person name="Paula S.O."/>
            <person name="Silva C."/>
        </authorList>
    </citation>
    <scope>NUCLEOTIDE SEQUENCE [LARGE SCALE GENOMIC DNA]</scope>
    <source>
        <strain evidence="1 2">P37SLT</strain>
    </source>
</reference>
<dbReference type="AlphaFoldDB" id="A0A7M3MCH8"/>
<organism evidence="1 2">
    <name type="scientific">Oceanidesulfovibrio indonesiensis</name>
    <dbReference type="NCBI Taxonomy" id="54767"/>
    <lineage>
        <taxon>Bacteria</taxon>
        <taxon>Pseudomonadati</taxon>
        <taxon>Thermodesulfobacteriota</taxon>
        <taxon>Desulfovibrionia</taxon>
        <taxon>Desulfovibrionales</taxon>
        <taxon>Desulfovibrionaceae</taxon>
        <taxon>Oceanidesulfovibrio</taxon>
    </lineage>
</organism>
<dbReference type="RefSeq" id="WP_144303797.1">
    <property type="nucleotide sequence ID" value="NZ_QMIE01000013.1"/>
</dbReference>
<proteinExistence type="predicted"/>
<sequence>MAIILDDVDLSGLHVVEPAAPGMATPHTVAETSLEGSAVVWEGPAPAPRITLAGGAQHGWLTREILERLAAMASAPGATYDMTIGARSTRVRFCNEDPPAVAASPVEPGLTDGSLTLYRDVRIVLVEVS</sequence>
<gene>
    <name evidence="1" type="ORF">DPQ33_13725</name>
</gene>
<evidence type="ECO:0000313" key="1">
    <source>
        <dbReference type="EMBL" id="TVM16017.1"/>
    </source>
</evidence>